<evidence type="ECO:0000256" key="8">
    <source>
        <dbReference type="HAMAP-Rule" id="MF_00423"/>
    </source>
</evidence>
<dbReference type="HAMAP" id="MF_00423">
    <property type="entry name" value="SelA"/>
    <property type="match status" value="1"/>
</dbReference>
<evidence type="ECO:0000256" key="5">
    <source>
        <dbReference type="ARBA" id="ARBA00022917"/>
    </source>
</evidence>
<name>A0ABP3Q4V7_9PROT</name>
<sequence length="457" mass="46272">MRAESRRDLPAVHRVLMRPEVQALAAGHGRAAVVEAVRAGLAALRGDGGGYEEAAFLDGVRAALATRAARGLRRVLNTTGVVLHTNLGRAPLAPAALAAMAEAARGYANLEYDLGSGSRGDRHSACAALLRGLTGAEAAVVVNNCAAAVLLALAAHAPAGSEVVVSRGELVEIGGAFRVPEVVAQGGARLVEVGTTNRTRIGDYDAAIGPATRVLMRVHQSNYRVVGFTEAPEPREIAALARARGLVSVEDLGSGAVADLSAFGLPREPTLAESVAAGFDLVACSGDKLLGGPQAGLLLGKAGAVAACARHPLMRALRPDKATLAALEATLRLYRDHGGDPARLAREVPALGMLAADAAALEARAARLLASLPEAAGAAVGAGESLPGGGSLPGAALPTSLVALRPAAVGAEELARRLRAGAPPLVARIERGRVVLDVRTLRDAEIEEAAAAVAAAL</sequence>
<evidence type="ECO:0000256" key="4">
    <source>
        <dbReference type="ARBA" id="ARBA00022898"/>
    </source>
</evidence>
<comment type="function">
    <text evidence="8">Converts seryl-tRNA(Sec) to selenocysteinyl-tRNA(Sec) required for selenoprotein biosynthesis.</text>
</comment>
<comment type="cofactor">
    <cofactor evidence="1 8">
        <name>pyridoxal 5'-phosphate</name>
        <dbReference type="ChEBI" id="CHEBI:597326"/>
    </cofactor>
</comment>
<dbReference type="InterPro" id="IPR015421">
    <property type="entry name" value="PyrdxlP-dep_Trfase_major"/>
</dbReference>
<comment type="similarity">
    <text evidence="7 8">Belongs to the SelA family.</text>
</comment>
<accession>A0ABP3Q4V7</accession>
<dbReference type="InterPro" id="IPR015424">
    <property type="entry name" value="PyrdxlP-dep_Trfase"/>
</dbReference>
<evidence type="ECO:0000313" key="11">
    <source>
        <dbReference type="Proteomes" id="UP001501588"/>
    </source>
</evidence>
<dbReference type="Gene3D" id="3.90.1150.180">
    <property type="match status" value="1"/>
</dbReference>
<keyword evidence="4 8" id="KW-0663">Pyridoxal phosphate</keyword>
<proteinExistence type="inferred from homology"/>
<evidence type="ECO:0000256" key="3">
    <source>
        <dbReference type="ARBA" id="ARBA00022679"/>
    </source>
</evidence>
<dbReference type="Proteomes" id="UP001501588">
    <property type="component" value="Unassembled WGS sequence"/>
</dbReference>
<dbReference type="PANTHER" id="PTHR32328">
    <property type="entry name" value="L-SERYL-TRNA(SEC) SELENIUM TRANSFERASE"/>
    <property type="match status" value="1"/>
</dbReference>
<evidence type="ECO:0000256" key="7">
    <source>
        <dbReference type="ARBA" id="ARBA00044507"/>
    </source>
</evidence>
<dbReference type="Gene3D" id="3.40.640.10">
    <property type="entry name" value="Type I PLP-dependent aspartate aminotransferase-like (Major domain)"/>
    <property type="match status" value="1"/>
</dbReference>
<evidence type="ECO:0000256" key="1">
    <source>
        <dbReference type="ARBA" id="ARBA00001933"/>
    </source>
</evidence>
<dbReference type="Pfam" id="PF03841">
    <property type="entry name" value="SelA"/>
    <property type="match status" value="1"/>
</dbReference>
<dbReference type="SUPFAM" id="SSF53383">
    <property type="entry name" value="PLP-dependent transferases"/>
    <property type="match status" value="1"/>
</dbReference>
<feature type="domain" description="L-seryl-tRNA selenium transferase N-terminal" evidence="9">
    <location>
        <begin position="6"/>
        <end position="45"/>
    </location>
</feature>
<dbReference type="InterPro" id="IPR018319">
    <property type="entry name" value="SelA-like"/>
</dbReference>
<organism evidence="10 11">
    <name type="scientific">Craurococcus roseus</name>
    <dbReference type="NCBI Taxonomy" id="77585"/>
    <lineage>
        <taxon>Bacteria</taxon>
        <taxon>Pseudomonadati</taxon>
        <taxon>Pseudomonadota</taxon>
        <taxon>Alphaproteobacteria</taxon>
        <taxon>Acetobacterales</taxon>
        <taxon>Acetobacteraceae</taxon>
        <taxon>Craurococcus</taxon>
    </lineage>
</organism>
<dbReference type="EC" id="2.9.1.1" evidence="8"/>
<dbReference type="RefSeq" id="WP_343894790.1">
    <property type="nucleotide sequence ID" value="NZ_BAAAFZ010000018.1"/>
</dbReference>
<keyword evidence="2 8" id="KW-0963">Cytoplasm</keyword>
<comment type="subcellular location">
    <subcellularLocation>
        <location evidence="8">Cytoplasm</location>
    </subcellularLocation>
</comment>
<dbReference type="Pfam" id="PF12390">
    <property type="entry name" value="Se-cys_synth_N"/>
    <property type="match status" value="1"/>
</dbReference>
<keyword evidence="3 8" id="KW-0808">Transferase</keyword>
<dbReference type="PANTHER" id="PTHR32328:SF0">
    <property type="entry name" value="L-SERYL-TRNA(SEC) SELENIUM TRANSFERASE"/>
    <property type="match status" value="1"/>
</dbReference>
<dbReference type="InterPro" id="IPR004534">
    <property type="entry name" value="SelA_trans"/>
</dbReference>
<feature type="modified residue" description="N6-(pyridoxal phosphate)lysine" evidence="8">
    <location>
        <position position="288"/>
    </location>
</feature>
<comment type="pathway">
    <text evidence="8">Aminoacyl-tRNA biosynthesis; selenocysteinyl-tRNA(Sec) biosynthesis; selenocysteinyl-tRNA(Sec) from L-seryl-tRNA(Sec) (bacterial route): step 1/1.</text>
</comment>
<gene>
    <name evidence="8 10" type="primary">selA</name>
    <name evidence="10" type="ORF">GCM10009416_16940</name>
</gene>
<dbReference type="GO" id="GO:0016740">
    <property type="term" value="F:transferase activity"/>
    <property type="evidence" value="ECO:0007669"/>
    <property type="project" value="UniProtKB-KW"/>
</dbReference>
<dbReference type="InterPro" id="IPR025862">
    <property type="entry name" value="SelA_trans_N_dom"/>
</dbReference>
<keyword evidence="5 8" id="KW-0648">Protein biosynthesis</keyword>
<evidence type="ECO:0000256" key="2">
    <source>
        <dbReference type="ARBA" id="ARBA00022490"/>
    </source>
</evidence>
<comment type="catalytic activity">
    <reaction evidence="8">
        <text>L-seryl-tRNA(Sec) + selenophosphate + H(+) = L-selenocysteinyl-tRNA(Sec) + phosphate</text>
        <dbReference type="Rhea" id="RHEA:22728"/>
        <dbReference type="Rhea" id="RHEA-COMP:9742"/>
        <dbReference type="Rhea" id="RHEA-COMP:9743"/>
        <dbReference type="ChEBI" id="CHEBI:15378"/>
        <dbReference type="ChEBI" id="CHEBI:16144"/>
        <dbReference type="ChEBI" id="CHEBI:43474"/>
        <dbReference type="ChEBI" id="CHEBI:78533"/>
        <dbReference type="ChEBI" id="CHEBI:78573"/>
        <dbReference type="EC" id="2.9.1.1"/>
    </reaction>
</comment>
<dbReference type="EMBL" id="BAAAFZ010000018">
    <property type="protein sequence ID" value="GAA0579117.1"/>
    <property type="molecule type" value="Genomic_DNA"/>
</dbReference>
<comment type="caution">
    <text evidence="10">The sequence shown here is derived from an EMBL/GenBank/DDBJ whole genome shotgun (WGS) entry which is preliminary data.</text>
</comment>
<evidence type="ECO:0000313" key="10">
    <source>
        <dbReference type="EMBL" id="GAA0579117.1"/>
    </source>
</evidence>
<evidence type="ECO:0000256" key="6">
    <source>
        <dbReference type="ARBA" id="ARBA00023266"/>
    </source>
</evidence>
<keyword evidence="6 8" id="KW-0711">Selenium</keyword>
<dbReference type="NCBIfam" id="TIGR00474">
    <property type="entry name" value="selA"/>
    <property type="match status" value="1"/>
</dbReference>
<keyword evidence="11" id="KW-1185">Reference proteome</keyword>
<evidence type="ECO:0000259" key="9">
    <source>
        <dbReference type="Pfam" id="PF12390"/>
    </source>
</evidence>
<reference evidence="11" key="1">
    <citation type="journal article" date="2019" name="Int. J. Syst. Evol. Microbiol.">
        <title>The Global Catalogue of Microorganisms (GCM) 10K type strain sequencing project: providing services to taxonomists for standard genome sequencing and annotation.</title>
        <authorList>
            <consortium name="The Broad Institute Genomics Platform"/>
            <consortium name="The Broad Institute Genome Sequencing Center for Infectious Disease"/>
            <person name="Wu L."/>
            <person name="Ma J."/>
        </authorList>
    </citation>
    <scope>NUCLEOTIDE SEQUENCE [LARGE SCALE GENOMIC DNA]</scope>
    <source>
        <strain evidence="11">JCM 9933</strain>
    </source>
</reference>
<protein>
    <recommendedName>
        <fullName evidence="8">L-seryl-tRNA(Sec) selenium transferase</fullName>
        <ecNumber evidence="8">2.9.1.1</ecNumber>
    </recommendedName>
    <alternativeName>
        <fullName evidence="8">Selenocysteine synthase</fullName>
        <shortName evidence="8">Sec synthase</shortName>
    </alternativeName>
    <alternativeName>
        <fullName evidence="8">Selenocysteinyl-tRNA(Sec) synthase</fullName>
    </alternativeName>
</protein>